<feature type="region of interest" description="Disordered" evidence="1">
    <location>
        <begin position="78"/>
        <end position="104"/>
    </location>
</feature>
<sequence>MRTEWKKQSGVSDEGHDIHTQAAVHRTPFPCPFHSYMASRTANIIPLETPTPGHVPPPHPIPLPIPVPLPVPHSYPLLPSPAQSTTASRPSVLSPLCGKKTPAV</sequence>
<evidence type="ECO:0000256" key="1">
    <source>
        <dbReference type="SAM" id="MobiDB-lite"/>
    </source>
</evidence>
<dbReference type="EMBL" id="VSRR010033745">
    <property type="protein sequence ID" value="MPC71904.1"/>
    <property type="molecule type" value="Genomic_DNA"/>
</dbReference>
<name>A0A5B7HU06_PORTR</name>
<organism evidence="2 3">
    <name type="scientific">Portunus trituberculatus</name>
    <name type="common">Swimming crab</name>
    <name type="synonym">Neptunus trituberculatus</name>
    <dbReference type="NCBI Taxonomy" id="210409"/>
    <lineage>
        <taxon>Eukaryota</taxon>
        <taxon>Metazoa</taxon>
        <taxon>Ecdysozoa</taxon>
        <taxon>Arthropoda</taxon>
        <taxon>Crustacea</taxon>
        <taxon>Multicrustacea</taxon>
        <taxon>Malacostraca</taxon>
        <taxon>Eumalacostraca</taxon>
        <taxon>Eucarida</taxon>
        <taxon>Decapoda</taxon>
        <taxon>Pleocyemata</taxon>
        <taxon>Brachyura</taxon>
        <taxon>Eubrachyura</taxon>
        <taxon>Portunoidea</taxon>
        <taxon>Portunidae</taxon>
        <taxon>Portuninae</taxon>
        <taxon>Portunus</taxon>
    </lineage>
</organism>
<proteinExistence type="predicted"/>
<protein>
    <submittedName>
        <fullName evidence="2">Uncharacterized protein</fullName>
    </submittedName>
</protein>
<reference evidence="2 3" key="1">
    <citation type="submission" date="2019-05" db="EMBL/GenBank/DDBJ databases">
        <title>Another draft genome of Portunus trituberculatus and its Hox gene families provides insights of decapod evolution.</title>
        <authorList>
            <person name="Jeong J.-H."/>
            <person name="Song I."/>
            <person name="Kim S."/>
            <person name="Choi T."/>
            <person name="Kim D."/>
            <person name="Ryu S."/>
            <person name="Kim W."/>
        </authorList>
    </citation>
    <scope>NUCLEOTIDE SEQUENCE [LARGE SCALE GENOMIC DNA]</scope>
    <source>
        <tissue evidence="2">Muscle</tissue>
    </source>
</reference>
<feature type="compositionally biased region" description="Polar residues" evidence="1">
    <location>
        <begin position="82"/>
        <end position="91"/>
    </location>
</feature>
<dbReference type="Proteomes" id="UP000324222">
    <property type="component" value="Unassembled WGS sequence"/>
</dbReference>
<dbReference type="AlphaFoldDB" id="A0A5B7HU06"/>
<accession>A0A5B7HU06</accession>
<feature type="region of interest" description="Disordered" evidence="1">
    <location>
        <begin position="1"/>
        <end position="21"/>
    </location>
</feature>
<keyword evidence="3" id="KW-1185">Reference proteome</keyword>
<gene>
    <name evidence="2" type="ORF">E2C01_066196</name>
</gene>
<evidence type="ECO:0000313" key="3">
    <source>
        <dbReference type="Proteomes" id="UP000324222"/>
    </source>
</evidence>
<comment type="caution">
    <text evidence="2">The sequence shown here is derived from an EMBL/GenBank/DDBJ whole genome shotgun (WGS) entry which is preliminary data.</text>
</comment>
<evidence type="ECO:0000313" key="2">
    <source>
        <dbReference type="EMBL" id="MPC71904.1"/>
    </source>
</evidence>
<feature type="compositionally biased region" description="Basic and acidic residues" evidence="1">
    <location>
        <begin position="1"/>
        <end position="19"/>
    </location>
</feature>